<reference evidence="8 9" key="1">
    <citation type="submission" date="2020-07" db="EMBL/GenBank/DDBJ databases">
        <title>Sequencing the genomes of 1000 actinobacteria strains.</title>
        <authorList>
            <person name="Klenk H.-P."/>
        </authorList>
    </citation>
    <scope>NUCLEOTIDE SEQUENCE [LARGE SCALE GENOMIC DNA]</scope>
    <source>
        <strain evidence="8 9">DSM 21349</strain>
    </source>
</reference>
<organism evidence="8 9">
    <name type="scientific">Nocardioides ginsengisegetis</name>
    <dbReference type="NCBI Taxonomy" id="661491"/>
    <lineage>
        <taxon>Bacteria</taxon>
        <taxon>Bacillati</taxon>
        <taxon>Actinomycetota</taxon>
        <taxon>Actinomycetes</taxon>
        <taxon>Propionibacteriales</taxon>
        <taxon>Nocardioidaceae</taxon>
        <taxon>Nocardioides</taxon>
    </lineage>
</organism>
<feature type="transmembrane region" description="Helical" evidence="7">
    <location>
        <begin position="141"/>
        <end position="163"/>
    </location>
</feature>
<evidence type="ECO:0000256" key="7">
    <source>
        <dbReference type="SAM" id="Phobius"/>
    </source>
</evidence>
<dbReference type="PANTHER" id="PTHR33452">
    <property type="entry name" value="OXIDOREDUCTASE CATD-RELATED"/>
    <property type="match status" value="1"/>
</dbReference>
<evidence type="ECO:0000256" key="4">
    <source>
        <dbReference type="ARBA" id="ARBA00022692"/>
    </source>
</evidence>
<dbReference type="AlphaFoldDB" id="A0A7W3J2E7"/>
<feature type="transmembrane region" description="Helical" evidence="7">
    <location>
        <begin position="102"/>
        <end position="121"/>
    </location>
</feature>
<evidence type="ECO:0000313" key="8">
    <source>
        <dbReference type="EMBL" id="MBA8804950.1"/>
    </source>
</evidence>
<gene>
    <name evidence="8" type="ORF">FB382_003241</name>
</gene>
<evidence type="ECO:0000313" key="9">
    <source>
        <dbReference type="Proteomes" id="UP000580910"/>
    </source>
</evidence>
<dbReference type="EMBL" id="JACGXA010000001">
    <property type="protein sequence ID" value="MBA8804950.1"/>
    <property type="molecule type" value="Genomic_DNA"/>
</dbReference>
<evidence type="ECO:0000256" key="6">
    <source>
        <dbReference type="ARBA" id="ARBA00023136"/>
    </source>
</evidence>
<evidence type="ECO:0000256" key="1">
    <source>
        <dbReference type="ARBA" id="ARBA00004651"/>
    </source>
</evidence>
<dbReference type="GO" id="GO:0005886">
    <property type="term" value="C:plasma membrane"/>
    <property type="evidence" value="ECO:0007669"/>
    <property type="project" value="UniProtKB-SubCell"/>
</dbReference>
<name>A0A7W3J2E7_9ACTN</name>
<dbReference type="InterPro" id="IPR032808">
    <property type="entry name" value="DoxX"/>
</dbReference>
<proteinExistence type="inferred from homology"/>
<dbReference type="PANTHER" id="PTHR33452:SF1">
    <property type="entry name" value="INNER MEMBRANE PROTEIN YPHA-RELATED"/>
    <property type="match status" value="1"/>
</dbReference>
<comment type="subcellular location">
    <subcellularLocation>
        <location evidence="1">Cell membrane</location>
        <topology evidence="1">Multi-pass membrane protein</topology>
    </subcellularLocation>
</comment>
<evidence type="ECO:0000256" key="2">
    <source>
        <dbReference type="ARBA" id="ARBA00006679"/>
    </source>
</evidence>
<protein>
    <submittedName>
        <fullName evidence="8">Putative oxidoreductase</fullName>
    </submittedName>
</protein>
<dbReference type="Proteomes" id="UP000580910">
    <property type="component" value="Unassembled WGS sequence"/>
</dbReference>
<sequence length="181" mass="18810">MDVVLLLFRGALGIVMFLHGYNHLWGPGGLEGTARWFGGLGFRPAKLHAFLSGVVELAIAVGLVFGFLFPLSCAALIGVMVAAGWTDHRPNGFFMFRNGYEYVLVFGLTAVALAAIGPGSLSFDSAIGLVDYGDPADPGLLGLPGALIAGTVGVASGALLLVFGWREVPKTDPVDATMEAS</sequence>
<keyword evidence="5 7" id="KW-1133">Transmembrane helix</keyword>
<dbReference type="Pfam" id="PF07681">
    <property type="entry name" value="DoxX"/>
    <property type="match status" value="1"/>
</dbReference>
<dbReference type="InterPro" id="IPR051907">
    <property type="entry name" value="DoxX-like_oxidoreductase"/>
</dbReference>
<evidence type="ECO:0000256" key="3">
    <source>
        <dbReference type="ARBA" id="ARBA00022475"/>
    </source>
</evidence>
<feature type="transmembrane region" description="Helical" evidence="7">
    <location>
        <begin position="57"/>
        <end position="81"/>
    </location>
</feature>
<keyword evidence="6 7" id="KW-0472">Membrane</keyword>
<keyword evidence="9" id="KW-1185">Reference proteome</keyword>
<accession>A0A7W3J2E7</accession>
<comment type="caution">
    <text evidence="8">The sequence shown here is derived from an EMBL/GenBank/DDBJ whole genome shotgun (WGS) entry which is preliminary data.</text>
</comment>
<dbReference type="RefSeq" id="WP_182540786.1">
    <property type="nucleotide sequence ID" value="NZ_JACGXA010000001.1"/>
</dbReference>
<evidence type="ECO:0000256" key="5">
    <source>
        <dbReference type="ARBA" id="ARBA00022989"/>
    </source>
</evidence>
<comment type="similarity">
    <text evidence="2">Belongs to the DoxX family.</text>
</comment>
<keyword evidence="4 7" id="KW-0812">Transmembrane</keyword>
<keyword evidence="3" id="KW-1003">Cell membrane</keyword>